<reference evidence="1 2" key="1">
    <citation type="journal article" date="2019" name="Int. J. Syst. Evol. Microbiol.">
        <title>The Global Catalogue of Microorganisms (GCM) 10K type strain sequencing project: providing services to taxonomists for standard genome sequencing and annotation.</title>
        <authorList>
            <consortium name="The Broad Institute Genomics Platform"/>
            <consortium name="The Broad Institute Genome Sequencing Center for Infectious Disease"/>
            <person name="Wu L."/>
            <person name="Ma J."/>
        </authorList>
    </citation>
    <scope>NUCLEOTIDE SEQUENCE [LARGE SCALE GENOMIC DNA]</scope>
    <source>
        <strain evidence="1 2">JCM 6833</strain>
    </source>
</reference>
<dbReference type="EMBL" id="BAAATD010000014">
    <property type="protein sequence ID" value="GAA2628671.1"/>
    <property type="molecule type" value="Genomic_DNA"/>
</dbReference>
<organism evidence="1 2">
    <name type="scientific">Actinomadura fulvescens</name>
    <dbReference type="NCBI Taxonomy" id="46160"/>
    <lineage>
        <taxon>Bacteria</taxon>
        <taxon>Bacillati</taxon>
        <taxon>Actinomycetota</taxon>
        <taxon>Actinomycetes</taxon>
        <taxon>Streptosporangiales</taxon>
        <taxon>Thermomonosporaceae</taxon>
        <taxon>Actinomadura</taxon>
    </lineage>
</organism>
<gene>
    <name evidence="1" type="ORF">GCM10010411_77550</name>
</gene>
<comment type="caution">
    <text evidence="1">The sequence shown here is derived from an EMBL/GenBank/DDBJ whole genome shotgun (WGS) entry which is preliminary data.</text>
</comment>
<dbReference type="RefSeq" id="WP_344547488.1">
    <property type="nucleotide sequence ID" value="NZ_BAAATD010000014.1"/>
</dbReference>
<name>A0ABN3QKJ5_9ACTN</name>
<sequence length="49" mass="5827">MKSGYSPWSGSKASLYLDRVRRPYWLVRLRSKVTTKWVYWRGGNHTTHG</sequence>
<protein>
    <submittedName>
        <fullName evidence="1">Uncharacterized protein</fullName>
    </submittedName>
</protein>
<evidence type="ECO:0000313" key="1">
    <source>
        <dbReference type="EMBL" id="GAA2628671.1"/>
    </source>
</evidence>
<keyword evidence="2" id="KW-1185">Reference proteome</keyword>
<proteinExistence type="predicted"/>
<evidence type="ECO:0000313" key="2">
    <source>
        <dbReference type="Proteomes" id="UP001501509"/>
    </source>
</evidence>
<dbReference type="Proteomes" id="UP001501509">
    <property type="component" value="Unassembled WGS sequence"/>
</dbReference>
<accession>A0ABN3QKJ5</accession>